<dbReference type="Pfam" id="PF13340">
    <property type="entry name" value="DUF4096"/>
    <property type="match status" value="1"/>
</dbReference>
<gene>
    <name evidence="4" type="ORF">BSF38_01797</name>
    <name evidence="5" type="ORF">BSF38_03762</name>
    <name evidence="6" type="ORF">BSF38_04195</name>
</gene>
<dbReference type="OrthoDB" id="212263at2"/>
<dbReference type="PANTHER" id="PTHR30007">
    <property type="entry name" value="PHP DOMAIN PROTEIN"/>
    <property type="match status" value="1"/>
</dbReference>
<accession>A0A1U7CN42</accession>
<feature type="compositionally biased region" description="Polar residues" evidence="1">
    <location>
        <begin position="99"/>
        <end position="110"/>
    </location>
</feature>
<dbReference type="PANTHER" id="PTHR30007:SF0">
    <property type="entry name" value="TRANSPOSASE"/>
    <property type="match status" value="1"/>
</dbReference>
<evidence type="ECO:0000313" key="4">
    <source>
        <dbReference type="EMBL" id="APW60329.1"/>
    </source>
</evidence>
<evidence type="ECO:0000259" key="3">
    <source>
        <dbReference type="Pfam" id="PF13340"/>
    </source>
</evidence>
<dbReference type="EMBL" id="CP019082">
    <property type="protein sequence ID" value="APW62227.1"/>
    <property type="molecule type" value="Genomic_DNA"/>
</dbReference>
<dbReference type="GO" id="GO:0003677">
    <property type="term" value="F:DNA binding"/>
    <property type="evidence" value="ECO:0007669"/>
    <property type="project" value="InterPro"/>
</dbReference>
<organism evidence="4 7">
    <name type="scientific">Paludisphaera borealis</name>
    <dbReference type="NCBI Taxonomy" id="1387353"/>
    <lineage>
        <taxon>Bacteria</taxon>
        <taxon>Pseudomonadati</taxon>
        <taxon>Planctomycetota</taxon>
        <taxon>Planctomycetia</taxon>
        <taxon>Isosphaerales</taxon>
        <taxon>Isosphaeraceae</taxon>
        <taxon>Paludisphaera</taxon>
    </lineage>
</organism>
<dbReference type="EMBL" id="CP019082">
    <property type="protein sequence ID" value="APW62645.1"/>
    <property type="molecule type" value="Genomic_DNA"/>
</dbReference>
<dbReference type="KEGG" id="pbor:BSF38_03762"/>
<name>A0A1U7CN42_9BACT</name>
<reference evidence="4" key="3">
    <citation type="journal article" date="2017" name="Front. Microbiol.">
        <title>Comparative Genomics of Four Isosphaeraceae Planctomycetes: A Common Pool of Plasmids and Glycoside Hydrolase Genes Shared by Paludisphaera borealis PX4T, Isosphaera pallida IS1BT, Singulisphaera acidiphila DSM 18658T, and Strain SH-PL62.</title>
        <authorList>
            <person name="Ivanova A.A."/>
            <person name="Naumoff D.G."/>
            <person name="Miroshnikov K.K."/>
            <person name="Liesack W."/>
            <person name="Dedysh S.N."/>
        </authorList>
    </citation>
    <scope>NUCLEOTIDE SEQUENCE</scope>
    <source>
        <strain evidence="4">PX4</strain>
    </source>
</reference>
<dbReference type="RefSeq" id="WP_076344890.1">
    <property type="nucleotide sequence ID" value="NZ_CP019082.1"/>
</dbReference>
<feature type="domain" description="Insertion element IS402-like" evidence="3">
    <location>
        <begin position="9"/>
        <end position="80"/>
    </location>
</feature>
<evidence type="ECO:0000313" key="5">
    <source>
        <dbReference type="EMBL" id="APW62227.1"/>
    </source>
</evidence>
<sequence length="281" mass="31869">MRKPYPSDLTDEQWAIVEPLIPIPQVGRPRTNDMREVLNAILYLNRSGCQWDMLPHDLPAKSTVYNHFAQWRDDGTWQLILDALRRQVRTTAGREPSPSAGSIDSQTVKGTETGGERGYDGGKKLTGVKRHIIVDTLGLLLVVAVSAASADDGTHAPQVLGRLTAEHRSRLALVWGDGKYRNHHLDGWLAEASAGYRIEVVERPPGSQGFVKLPRRWVVERTFAWLGRHRRHSRNYEHHAESSESMIRISSIHRMLKFLKPDRSRPAIPFKYHKNQDIITG</sequence>
<reference evidence="4" key="2">
    <citation type="submission" date="2016-12" db="EMBL/GenBank/DDBJ databases">
        <authorList>
            <person name="Song W.-J."/>
            <person name="Kurnit D.M."/>
        </authorList>
    </citation>
    <scope>NUCLEOTIDE SEQUENCE</scope>
    <source>
        <strain evidence="4">PX4</strain>
    </source>
</reference>
<dbReference type="Proteomes" id="UP000186309">
    <property type="component" value="Chromosome"/>
</dbReference>
<reference evidence="7" key="1">
    <citation type="submission" date="2016-12" db="EMBL/GenBank/DDBJ databases">
        <title>Comparative genomics of four Isosphaeraceae planctomycetes: a common pool of plasmids and glycoside hydrolase genes.</title>
        <authorList>
            <person name="Ivanova A."/>
        </authorList>
    </citation>
    <scope>NUCLEOTIDE SEQUENCE [LARGE SCALE GENOMIC DNA]</scope>
    <source>
        <strain evidence="7">PX4</strain>
    </source>
</reference>
<evidence type="ECO:0000313" key="7">
    <source>
        <dbReference type="Proteomes" id="UP000186309"/>
    </source>
</evidence>
<dbReference type="Pfam" id="PF01609">
    <property type="entry name" value="DDE_Tnp_1"/>
    <property type="match status" value="1"/>
</dbReference>
<evidence type="ECO:0000259" key="2">
    <source>
        <dbReference type="Pfam" id="PF01609"/>
    </source>
</evidence>
<dbReference type="KEGG" id="pbor:BSF38_04195"/>
<feature type="region of interest" description="Disordered" evidence="1">
    <location>
        <begin position="90"/>
        <end position="122"/>
    </location>
</feature>
<dbReference type="NCBIfam" id="NF033580">
    <property type="entry name" value="transpos_IS5_3"/>
    <property type="match status" value="1"/>
</dbReference>
<keyword evidence="7" id="KW-1185">Reference proteome</keyword>
<dbReference type="GO" id="GO:0006313">
    <property type="term" value="P:DNA transposition"/>
    <property type="evidence" value="ECO:0007669"/>
    <property type="project" value="InterPro"/>
</dbReference>
<protein>
    <submittedName>
        <fullName evidence="4">Uncharacterized protein</fullName>
    </submittedName>
</protein>
<dbReference type="GO" id="GO:0004803">
    <property type="term" value="F:transposase activity"/>
    <property type="evidence" value="ECO:0007669"/>
    <property type="project" value="InterPro"/>
</dbReference>
<feature type="domain" description="Transposase IS4-like" evidence="2">
    <location>
        <begin position="97"/>
        <end position="237"/>
    </location>
</feature>
<evidence type="ECO:0000313" key="6">
    <source>
        <dbReference type="EMBL" id="APW62645.1"/>
    </source>
</evidence>
<proteinExistence type="predicted"/>
<dbReference type="KEGG" id="pbor:BSF38_01797"/>
<dbReference type="InterPro" id="IPR002559">
    <property type="entry name" value="Transposase_11"/>
</dbReference>
<dbReference type="EMBL" id="CP019082">
    <property type="protein sequence ID" value="APW60329.1"/>
    <property type="molecule type" value="Genomic_DNA"/>
</dbReference>
<dbReference type="AlphaFoldDB" id="A0A1U7CN42"/>
<dbReference type="InterPro" id="IPR025161">
    <property type="entry name" value="IS402-like_dom"/>
</dbReference>
<evidence type="ECO:0000256" key="1">
    <source>
        <dbReference type="SAM" id="MobiDB-lite"/>
    </source>
</evidence>